<proteinExistence type="predicted"/>
<name>A0AAW1G3H0_ZOAVI</name>
<evidence type="ECO:0000256" key="1">
    <source>
        <dbReference type="SAM" id="Phobius"/>
    </source>
</evidence>
<evidence type="ECO:0000313" key="2">
    <source>
        <dbReference type="EMBL" id="KAK9540746.1"/>
    </source>
</evidence>
<dbReference type="Proteomes" id="UP001488805">
    <property type="component" value="Unassembled WGS sequence"/>
</dbReference>
<sequence>MRAASLRRAGKQLISEAPCLSVMGLREFWHGYKVLIVMGTSLGLIHWGWYNLKSSPQLRKVREEYIPEPGIVAYVSPPVAPPAAARSKGVGMKPHSWLRRNWLWAAGGAFVTVHLATWLMQRAMRSAVRSEAALKQKPAEETLD</sequence>
<keyword evidence="1" id="KW-0472">Membrane</keyword>
<keyword evidence="3" id="KW-1185">Reference proteome</keyword>
<comment type="caution">
    <text evidence="2">The sequence shown here is derived from an EMBL/GenBank/DDBJ whole genome shotgun (WGS) entry which is preliminary data.</text>
</comment>
<reference evidence="2 3" key="1">
    <citation type="journal article" date="2024" name="Genome Biol. Evol.">
        <title>Chromosome-level genome assembly of the viviparous eelpout Zoarces viviparus.</title>
        <authorList>
            <person name="Fuhrmann N."/>
            <person name="Brasseur M.V."/>
            <person name="Bakowski C.E."/>
            <person name="Podsiadlowski L."/>
            <person name="Prost S."/>
            <person name="Krehenwinkel H."/>
            <person name="Mayer C."/>
        </authorList>
    </citation>
    <scope>NUCLEOTIDE SEQUENCE [LARGE SCALE GENOMIC DNA]</scope>
    <source>
        <strain evidence="2">NO-MEL_2022_Ind0_liver</strain>
    </source>
</reference>
<feature type="transmembrane region" description="Helical" evidence="1">
    <location>
        <begin position="102"/>
        <end position="120"/>
    </location>
</feature>
<gene>
    <name evidence="2" type="ORF">VZT92_003177</name>
</gene>
<feature type="transmembrane region" description="Helical" evidence="1">
    <location>
        <begin position="31"/>
        <end position="50"/>
    </location>
</feature>
<accession>A0AAW1G3H0</accession>
<organism evidence="2 3">
    <name type="scientific">Zoarces viviparus</name>
    <name type="common">Viviparous eelpout</name>
    <name type="synonym">Blennius viviparus</name>
    <dbReference type="NCBI Taxonomy" id="48416"/>
    <lineage>
        <taxon>Eukaryota</taxon>
        <taxon>Metazoa</taxon>
        <taxon>Chordata</taxon>
        <taxon>Craniata</taxon>
        <taxon>Vertebrata</taxon>
        <taxon>Euteleostomi</taxon>
        <taxon>Actinopterygii</taxon>
        <taxon>Neopterygii</taxon>
        <taxon>Teleostei</taxon>
        <taxon>Neoteleostei</taxon>
        <taxon>Acanthomorphata</taxon>
        <taxon>Eupercaria</taxon>
        <taxon>Perciformes</taxon>
        <taxon>Cottioidei</taxon>
        <taxon>Zoarcales</taxon>
        <taxon>Zoarcidae</taxon>
        <taxon>Zoarcinae</taxon>
        <taxon>Zoarces</taxon>
    </lineage>
</organism>
<dbReference type="AlphaFoldDB" id="A0AAW1G3H0"/>
<keyword evidence="1" id="KW-0812">Transmembrane</keyword>
<dbReference type="EMBL" id="JBCEZU010000013">
    <property type="protein sequence ID" value="KAK9540746.1"/>
    <property type="molecule type" value="Genomic_DNA"/>
</dbReference>
<keyword evidence="1" id="KW-1133">Transmembrane helix</keyword>
<evidence type="ECO:0000313" key="3">
    <source>
        <dbReference type="Proteomes" id="UP001488805"/>
    </source>
</evidence>
<protein>
    <submittedName>
        <fullName evidence="2">Uncharacterized protein</fullName>
    </submittedName>
</protein>